<keyword evidence="2" id="KW-1133">Transmembrane helix</keyword>
<feature type="region of interest" description="Disordered" evidence="1">
    <location>
        <begin position="82"/>
        <end position="101"/>
    </location>
</feature>
<evidence type="ECO:0000256" key="1">
    <source>
        <dbReference type="SAM" id="MobiDB-lite"/>
    </source>
</evidence>
<sequence>MPTMQTIDTTEGDTAELCIERLTSKLSEVEIVMATNEGKVNQMRKERDAERAANERLQKEITKLNTERLRERMNFARRESEILQEEDETEGTNGAAKPDNINCDHLMTSQRRRGSLPVTSLWGQSGRRGSQLDNCRDLRKLLDKRSNEVLQQRQQYRIFENRFQHETEKCSKLEQDTERLKQLLVDLLGIHSRHHRSYVFPCNNFTAATFIVLIALTIIAVFVFVMKEHQF</sequence>
<dbReference type="AlphaFoldDB" id="A0A9W9ZG47"/>
<comment type="caution">
    <text evidence="3">The sequence shown here is derived from an EMBL/GenBank/DDBJ whole genome shotgun (WGS) entry which is preliminary data.</text>
</comment>
<feature type="transmembrane region" description="Helical" evidence="2">
    <location>
        <begin position="205"/>
        <end position="225"/>
    </location>
</feature>
<reference evidence="3" key="1">
    <citation type="submission" date="2023-01" db="EMBL/GenBank/DDBJ databases">
        <title>Genome assembly of the deep-sea coral Lophelia pertusa.</title>
        <authorList>
            <person name="Herrera S."/>
            <person name="Cordes E."/>
        </authorList>
    </citation>
    <scope>NUCLEOTIDE SEQUENCE</scope>
    <source>
        <strain evidence="3">USNM1676648</strain>
        <tissue evidence="3">Polyp</tissue>
    </source>
</reference>
<evidence type="ECO:0000313" key="3">
    <source>
        <dbReference type="EMBL" id="KAJ7380710.1"/>
    </source>
</evidence>
<evidence type="ECO:0000256" key="2">
    <source>
        <dbReference type="SAM" id="Phobius"/>
    </source>
</evidence>
<accession>A0A9W9ZG47</accession>
<keyword evidence="4" id="KW-1185">Reference proteome</keyword>
<evidence type="ECO:0000313" key="4">
    <source>
        <dbReference type="Proteomes" id="UP001163046"/>
    </source>
</evidence>
<keyword evidence="2" id="KW-0812">Transmembrane</keyword>
<proteinExistence type="predicted"/>
<keyword evidence="2" id="KW-0472">Membrane</keyword>
<name>A0A9W9ZG47_9CNID</name>
<gene>
    <name evidence="3" type="ORF">OS493_007079</name>
</gene>
<dbReference type="Proteomes" id="UP001163046">
    <property type="component" value="Unassembled WGS sequence"/>
</dbReference>
<organism evidence="3 4">
    <name type="scientific">Desmophyllum pertusum</name>
    <dbReference type="NCBI Taxonomy" id="174260"/>
    <lineage>
        <taxon>Eukaryota</taxon>
        <taxon>Metazoa</taxon>
        <taxon>Cnidaria</taxon>
        <taxon>Anthozoa</taxon>
        <taxon>Hexacorallia</taxon>
        <taxon>Scleractinia</taxon>
        <taxon>Caryophylliina</taxon>
        <taxon>Caryophylliidae</taxon>
        <taxon>Desmophyllum</taxon>
    </lineage>
</organism>
<dbReference type="EMBL" id="MU826352">
    <property type="protein sequence ID" value="KAJ7380710.1"/>
    <property type="molecule type" value="Genomic_DNA"/>
</dbReference>
<dbReference type="OrthoDB" id="5972148at2759"/>
<protein>
    <submittedName>
        <fullName evidence="3">Uncharacterized protein</fullName>
    </submittedName>
</protein>